<keyword evidence="2" id="KW-0472">Membrane</keyword>
<name>A0A2M6T0E5_9BACT</name>
<feature type="transmembrane region" description="Helical" evidence="2">
    <location>
        <begin position="355"/>
        <end position="373"/>
    </location>
</feature>
<feature type="transmembrane region" description="Helical" evidence="2">
    <location>
        <begin position="80"/>
        <end position="101"/>
    </location>
</feature>
<evidence type="ECO:0000256" key="1">
    <source>
        <dbReference type="SAM" id="MobiDB-lite"/>
    </source>
</evidence>
<protein>
    <recommendedName>
        <fullName evidence="5">DUF2339 domain-containing protein</fullName>
    </recommendedName>
</protein>
<dbReference type="InterPro" id="IPR019286">
    <property type="entry name" value="DUF2339_TM"/>
</dbReference>
<feature type="transmembrane region" description="Helical" evidence="2">
    <location>
        <begin position="554"/>
        <end position="571"/>
    </location>
</feature>
<feature type="transmembrane region" description="Helical" evidence="2">
    <location>
        <begin position="405"/>
        <end position="424"/>
    </location>
</feature>
<accession>A0A2M6T0E5</accession>
<dbReference type="AlphaFoldDB" id="A0A2M6T0E5"/>
<feature type="transmembrane region" description="Helical" evidence="2">
    <location>
        <begin position="267"/>
        <end position="284"/>
    </location>
</feature>
<feature type="transmembrane region" description="Helical" evidence="2">
    <location>
        <begin position="215"/>
        <end position="231"/>
    </location>
</feature>
<keyword evidence="2" id="KW-0812">Transmembrane</keyword>
<feature type="transmembrane region" description="Helical" evidence="2">
    <location>
        <begin position="465"/>
        <end position="488"/>
    </location>
</feature>
<reference evidence="4" key="1">
    <citation type="submission" date="2017-09" db="EMBL/GenBank/DDBJ databases">
        <title>Depth-based differentiation of microbial function through sediment-hosted aquifers and enrichment of novel symbionts in the deep terrestrial subsurface.</title>
        <authorList>
            <person name="Probst A.J."/>
            <person name="Ladd B."/>
            <person name="Jarett J.K."/>
            <person name="Geller-Mcgrath D.E."/>
            <person name="Sieber C.M.K."/>
            <person name="Emerson J.B."/>
            <person name="Anantharaman K."/>
            <person name="Thomas B.C."/>
            <person name="Malmstrom R."/>
            <person name="Stieglmeier M."/>
            <person name="Klingl A."/>
            <person name="Woyke T."/>
            <person name="Ryan C.M."/>
            <person name="Banfield J.F."/>
        </authorList>
    </citation>
    <scope>NUCLEOTIDE SEQUENCE [LARGE SCALE GENOMIC DNA]</scope>
</reference>
<evidence type="ECO:0000313" key="4">
    <source>
        <dbReference type="Proteomes" id="UP000229390"/>
    </source>
</evidence>
<dbReference type="Proteomes" id="UP000229390">
    <property type="component" value="Unassembled WGS sequence"/>
</dbReference>
<feature type="region of interest" description="Disordered" evidence="1">
    <location>
        <begin position="32"/>
        <end position="55"/>
    </location>
</feature>
<proteinExistence type="predicted"/>
<feature type="transmembrane region" description="Helical" evidence="2">
    <location>
        <begin position="524"/>
        <end position="542"/>
    </location>
</feature>
<feature type="transmembrane region" description="Helical" evidence="2">
    <location>
        <begin position="379"/>
        <end position="398"/>
    </location>
</feature>
<feature type="transmembrane region" description="Helical" evidence="2">
    <location>
        <begin position="238"/>
        <end position="255"/>
    </location>
</feature>
<dbReference type="Pfam" id="PF10101">
    <property type="entry name" value="DUF2339"/>
    <property type="match status" value="2"/>
</dbReference>
<feature type="transmembrane region" description="Helical" evidence="2">
    <location>
        <begin position="190"/>
        <end position="209"/>
    </location>
</feature>
<gene>
    <name evidence="3" type="ORF">COT34_01845</name>
</gene>
<dbReference type="PANTHER" id="PTHR38434">
    <property type="entry name" value="BLL2549 PROTEIN"/>
    <property type="match status" value="1"/>
</dbReference>
<feature type="transmembrane region" description="Helical" evidence="2">
    <location>
        <begin position="304"/>
        <end position="321"/>
    </location>
</feature>
<evidence type="ECO:0000256" key="2">
    <source>
        <dbReference type="SAM" id="Phobius"/>
    </source>
</evidence>
<feature type="transmembrane region" description="Helical" evidence="2">
    <location>
        <begin position="139"/>
        <end position="159"/>
    </location>
</feature>
<evidence type="ECO:0000313" key="3">
    <source>
        <dbReference type="EMBL" id="PIS38790.1"/>
    </source>
</evidence>
<sequence>MFYFVIAIALFVWLLSINNRVSDIEKELARKHQPVSVPSPPPPEPSPLIQTEKEHPSAVIPPEKAFFKEDSRETRIAADWLPKIGVLALLFGIGFSLKYAFDRGWISQWARIITGFITGGLLITLGEIWKEKYIKYAPVLTGGGIALLYFCTFAAYQYYNLIPQPIAFLLMAVVTIIAISLSYRYKSIPLAVLGISGAYLSPVLLHSGIDQQVNLFIYLTVLNIASLIVLSKNFWFELLLMSFLGTVLDYGLWAANYSTAVNTSTSLFFIVLTFALFIFPPSLLLRRKVQKGEDSSRFKNELALFYIFPALFYTVSLYVLLNLNFHNILFGVGMAGSLIAYFSYVLTCRLDLKRLNYSLAFLATALLTIAFTWKYDGSTLDIITVIIGLLSVAAGTLANLRELRASGLVVLFVSLFMVLFEPYNYTCYSFIFNTKFGLMLAQTIALLLAGWMVKPFASDSSEKDTGNLLTIVASLLFWFSFSWELVAFFRGHQLENLRNLYLSLWWIFYAAILLALGIIGRNSILRKVAICLFGLSIVKVFLFDVQNLSLEYRIVSFITLGVILLSVSFVYQKKKAQINDFLEGGKTN</sequence>
<feature type="transmembrane region" description="Helical" evidence="2">
    <location>
        <begin position="327"/>
        <end position="348"/>
    </location>
</feature>
<dbReference type="EMBL" id="PEYE01000032">
    <property type="protein sequence ID" value="PIS38790.1"/>
    <property type="molecule type" value="Genomic_DNA"/>
</dbReference>
<dbReference type="PANTHER" id="PTHR38434:SF1">
    <property type="entry name" value="BLL2549 PROTEIN"/>
    <property type="match status" value="1"/>
</dbReference>
<organism evidence="3 4">
    <name type="scientific">Candidatus Nealsonbacteria bacterium CG08_land_8_20_14_0_20_43_11</name>
    <dbReference type="NCBI Taxonomy" id="1974706"/>
    <lineage>
        <taxon>Bacteria</taxon>
        <taxon>Candidatus Nealsoniibacteriota</taxon>
    </lineage>
</organism>
<feature type="compositionally biased region" description="Pro residues" evidence="1">
    <location>
        <begin position="37"/>
        <end position="46"/>
    </location>
</feature>
<keyword evidence="2" id="KW-1133">Transmembrane helix</keyword>
<evidence type="ECO:0008006" key="5">
    <source>
        <dbReference type="Google" id="ProtNLM"/>
    </source>
</evidence>
<feature type="transmembrane region" description="Helical" evidence="2">
    <location>
        <begin position="436"/>
        <end position="453"/>
    </location>
</feature>
<comment type="caution">
    <text evidence="3">The sequence shown here is derived from an EMBL/GenBank/DDBJ whole genome shotgun (WGS) entry which is preliminary data.</text>
</comment>
<feature type="transmembrane region" description="Helical" evidence="2">
    <location>
        <begin position="500"/>
        <end position="519"/>
    </location>
</feature>
<feature type="transmembrane region" description="Helical" evidence="2">
    <location>
        <begin position="165"/>
        <end position="183"/>
    </location>
</feature>